<evidence type="ECO:0000256" key="8">
    <source>
        <dbReference type="ARBA" id="ARBA00022691"/>
    </source>
</evidence>
<dbReference type="Pfam" id="PF04452">
    <property type="entry name" value="Methyltrans_RNA"/>
    <property type="match status" value="1"/>
</dbReference>
<dbReference type="EMBL" id="CAESAJ010000086">
    <property type="protein sequence ID" value="CAB4339556.1"/>
    <property type="molecule type" value="Genomic_DNA"/>
</dbReference>
<evidence type="ECO:0000256" key="10">
    <source>
        <dbReference type="ARBA" id="ARBA00047944"/>
    </source>
</evidence>
<dbReference type="GO" id="GO:0070042">
    <property type="term" value="F:rRNA (uridine-N3-)-methyltransferase activity"/>
    <property type="evidence" value="ECO:0007669"/>
    <property type="project" value="TreeGrafter"/>
</dbReference>
<dbReference type="InterPro" id="IPR015947">
    <property type="entry name" value="PUA-like_sf"/>
</dbReference>
<dbReference type="Pfam" id="PF20260">
    <property type="entry name" value="PUA_4"/>
    <property type="match status" value="1"/>
</dbReference>
<organism evidence="13">
    <name type="scientific">freshwater metagenome</name>
    <dbReference type="NCBI Taxonomy" id="449393"/>
    <lineage>
        <taxon>unclassified sequences</taxon>
        <taxon>metagenomes</taxon>
        <taxon>ecological metagenomes</taxon>
    </lineage>
</organism>
<dbReference type="PIRSF" id="PIRSF015601">
    <property type="entry name" value="MTase_slr0722"/>
    <property type="match status" value="1"/>
</dbReference>
<dbReference type="NCBIfam" id="TIGR00046">
    <property type="entry name" value="RsmE family RNA methyltransferase"/>
    <property type="match status" value="1"/>
</dbReference>
<evidence type="ECO:0000256" key="9">
    <source>
        <dbReference type="ARBA" id="ARBA00025699"/>
    </source>
</evidence>
<dbReference type="InterPro" id="IPR029028">
    <property type="entry name" value="Alpha/beta_knot_MTases"/>
</dbReference>
<dbReference type="SUPFAM" id="SSF75217">
    <property type="entry name" value="alpha/beta knot"/>
    <property type="match status" value="1"/>
</dbReference>
<evidence type="ECO:0000256" key="6">
    <source>
        <dbReference type="ARBA" id="ARBA00022603"/>
    </source>
</evidence>
<gene>
    <name evidence="13" type="ORF">UFOPK3770_00843</name>
</gene>
<evidence type="ECO:0000256" key="4">
    <source>
        <dbReference type="ARBA" id="ARBA00022490"/>
    </source>
</evidence>
<reference evidence="13" key="1">
    <citation type="submission" date="2020-05" db="EMBL/GenBank/DDBJ databases">
        <authorList>
            <person name="Chiriac C."/>
            <person name="Salcher M."/>
            <person name="Ghai R."/>
            <person name="Kavagutti S V."/>
        </authorList>
    </citation>
    <scope>NUCLEOTIDE SEQUENCE</scope>
</reference>
<feature type="domain" description="Ribosomal RNA small subunit methyltransferase E methyltransferase" evidence="11">
    <location>
        <begin position="78"/>
        <end position="233"/>
    </location>
</feature>
<protein>
    <recommendedName>
        <fullName evidence="3">16S rRNA (uracil(1498)-N(3))-methyltransferase</fullName>
        <ecNumber evidence="3">2.1.1.193</ecNumber>
    </recommendedName>
</protein>
<dbReference type="SUPFAM" id="SSF88697">
    <property type="entry name" value="PUA domain-like"/>
    <property type="match status" value="1"/>
</dbReference>
<sequence length="248" mass="26389">MSVPVFFVADLALDATSLHIDGDEGRHAATVKRLRIGEEIDVSDGVGVRARAIVSAVGKDFVTVDVLAISQEDSPQVSFSCAQALAKGDRADLAIEILTEVGISEIIPWAAAHSIAKWDEKKSRAKWQRTAKEASKQSRRSYIPRIHDVHSTQDICNLSDSFDVTIVLHEDGTVDLSTIELPKVGSVMIVVGPEGGISSTEIHSFEQSGAVIARIGPTVLRTSTAGGIALGILASTTSQWRSATDSTS</sequence>
<dbReference type="PANTHER" id="PTHR30027">
    <property type="entry name" value="RIBOSOMAL RNA SMALL SUBUNIT METHYLTRANSFERASE E"/>
    <property type="match status" value="1"/>
</dbReference>
<dbReference type="InterPro" id="IPR029026">
    <property type="entry name" value="tRNA_m1G_MTases_N"/>
</dbReference>
<keyword evidence="4" id="KW-0963">Cytoplasm</keyword>
<keyword evidence="8" id="KW-0949">S-adenosyl-L-methionine</keyword>
<name>A0A6J5ZDL5_9ZZZZ</name>
<accession>A0A6J5ZDL5</accession>
<evidence type="ECO:0000259" key="12">
    <source>
        <dbReference type="Pfam" id="PF20260"/>
    </source>
</evidence>
<proteinExistence type="inferred from homology"/>
<evidence type="ECO:0000256" key="5">
    <source>
        <dbReference type="ARBA" id="ARBA00022552"/>
    </source>
</evidence>
<comment type="similarity">
    <text evidence="2">Belongs to the RNA methyltransferase RsmE family.</text>
</comment>
<dbReference type="Gene3D" id="2.40.240.20">
    <property type="entry name" value="Hypothetical PUA domain-like, domain 1"/>
    <property type="match status" value="1"/>
</dbReference>
<keyword evidence="5" id="KW-0698">rRNA processing</keyword>
<dbReference type="NCBIfam" id="NF008693">
    <property type="entry name" value="PRK11713.2-3"/>
    <property type="match status" value="1"/>
</dbReference>
<comment type="catalytic activity">
    <reaction evidence="10">
        <text>uridine(1498) in 16S rRNA + S-adenosyl-L-methionine = N(3)-methyluridine(1498) in 16S rRNA + S-adenosyl-L-homocysteine + H(+)</text>
        <dbReference type="Rhea" id="RHEA:42920"/>
        <dbReference type="Rhea" id="RHEA-COMP:10283"/>
        <dbReference type="Rhea" id="RHEA-COMP:10284"/>
        <dbReference type="ChEBI" id="CHEBI:15378"/>
        <dbReference type="ChEBI" id="CHEBI:57856"/>
        <dbReference type="ChEBI" id="CHEBI:59789"/>
        <dbReference type="ChEBI" id="CHEBI:65315"/>
        <dbReference type="ChEBI" id="CHEBI:74502"/>
        <dbReference type="EC" id="2.1.1.193"/>
    </reaction>
</comment>
<dbReference type="InterPro" id="IPR046887">
    <property type="entry name" value="RsmE_PUA-like"/>
</dbReference>
<feature type="domain" description="Ribosomal RNA small subunit methyltransferase E PUA-like" evidence="12">
    <location>
        <begin position="20"/>
        <end position="66"/>
    </location>
</feature>
<dbReference type="EC" id="2.1.1.193" evidence="3"/>
<dbReference type="InterPro" id="IPR046886">
    <property type="entry name" value="RsmE_MTase_dom"/>
</dbReference>
<evidence type="ECO:0000313" key="13">
    <source>
        <dbReference type="EMBL" id="CAB4339556.1"/>
    </source>
</evidence>
<keyword evidence="7" id="KW-0808">Transferase</keyword>
<evidence type="ECO:0000259" key="11">
    <source>
        <dbReference type="Pfam" id="PF04452"/>
    </source>
</evidence>
<evidence type="ECO:0000256" key="3">
    <source>
        <dbReference type="ARBA" id="ARBA00012328"/>
    </source>
</evidence>
<dbReference type="AlphaFoldDB" id="A0A6J5ZDL5"/>
<dbReference type="Gene3D" id="3.40.1280.10">
    <property type="match status" value="1"/>
</dbReference>
<dbReference type="GO" id="GO:0005737">
    <property type="term" value="C:cytoplasm"/>
    <property type="evidence" value="ECO:0007669"/>
    <property type="project" value="UniProtKB-SubCell"/>
</dbReference>
<keyword evidence="6" id="KW-0489">Methyltransferase</keyword>
<evidence type="ECO:0000256" key="2">
    <source>
        <dbReference type="ARBA" id="ARBA00005528"/>
    </source>
</evidence>
<comment type="function">
    <text evidence="9">Specifically methylates the N3 position of the uracil ring of uridine 1498 (m3U1498) in 16S rRNA. Acts on the fully assembled 30S ribosomal subunit.</text>
</comment>
<dbReference type="CDD" id="cd18084">
    <property type="entry name" value="RsmE-like"/>
    <property type="match status" value="1"/>
</dbReference>
<dbReference type="InterPro" id="IPR006700">
    <property type="entry name" value="RsmE"/>
</dbReference>
<comment type="subcellular location">
    <subcellularLocation>
        <location evidence="1">Cytoplasm</location>
    </subcellularLocation>
</comment>
<evidence type="ECO:0000256" key="7">
    <source>
        <dbReference type="ARBA" id="ARBA00022679"/>
    </source>
</evidence>
<evidence type="ECO:0000256" key="1">
    <source>
        <dbReference type="ARBA" id="ARBA00004496"/>
    </source>
</evidence>
<dbReference type="GO" id="GO:0070475">
    <property type="term" value="P:rRNA base methylation"/>
    <property type="evidence" value="ECO:0007669"/>
    <property type="project" value="TreeGrafter"/>
</dbReference>
<dbReference type="PANTHER" id="PTHR30027:SF3">
    <property type="entry name" value="16S RRNA (URACIL(1498)-N(3))-METHYLTRANSFERASE"/>
    <property type="match status" value="1"/>
</dbReference>